<evidence type="ECO:0000256" key="10">
    <source>
        <dbReference type="ARBA" id="ARBA00023180"/>
    </source>
</evidence>
<dbReference type="PANTHER" id="PTHR11987">
    <property type="entry name" value="ALPHA-2,8-SIALYLTRANSFERASE"/>
    <property type="match status" value="1"/>
</dbReference>
<evidence type="ECO:0000256" key="4">
    <source>
        <dbReference type="ARBA" id="ARBA00022679"/>
    </source>
</evidence>
<evidence type="ECO:0000256" key="9">
    <source>
        <dbReference type="ARBA" id="ARBA00023136"/>
    </source>
</evidence>
<dbReference type="Pfam" id="PF00777">
    <property type="entry name" value="Glyco_transf_29"/>
    <property type="match status" value="1"/>
</dbReference>
<comment type="caution">
    <text evidence="13">The sequence shown here is derived from an EMBL/GenBank/DDBJ whole genome shotgun (WGS) entry which is preliminary data.</text>
</comment>
<dbReference type="Proteomes" id="UP001190700">
    <property type="component" value="Unassembled WGS sequence"/>
</dbReference>
<dbReference type="GO" id="GO:0008373">
    <property type="term" value="F:sialyltransferase activity"/>
    <property type="evidence" value="ECO:0007669"/>
    <property type="project" value="InterPro"/>
</dbReference>
<gene>
    <name evidence="13" type="ORF">CYMTET_18909</name>
</gene>
<keyword evidence="10" id="KW-0325">Glycoprotein</keyword>
<feature type="chain" id="PRO_5042211248" description="Sialyltransferase-like protein" evidence="12">
    <location>
        <begin position="26"/>
        <end position="388"/>
    </location>
</feature>
<dbReference type="EMBL" id="LGRX02008779">
    <property type="protein sequence ID" value="KAK3272817.1"/>
    <property type="molecule type" value="Genomic_DNA"/>
</dbReference>
<proteinExistence type="inferred from homology"/>
<name>A0AAE0G7I2_9CHLO</name>
<reference evidence="13 14" key="1">
    <citation type="journal article" date="2015" name="Genome Biol. Evol.">
        <title>Comparative Genomics of a Bacterivorous Green Alga Reveals Evolutionary Causalities and Consequences of Phago-Mixotrophic Mode of Nutrition.</title>
        <authorList>
            <person name="Burns J.A."/>
            <person name="Paasch A."/>
            <person name="Narechania A."/>
            <person name="Kim E."/>
        </authorList>
    </citation>
    <scope>NUCLEOTIDE SEQUENCE [LARGE SCALE GENOMIC DNA]</scope>
    <source>
        <strain evidence="13 14">PLY_AMNH</strain>
    </source>
</reference>
<dbReference type="AlphaFoldDB" id="A0AAE0G7I2"/>
<feature type="signal peptide" evidence="12">
    <location>
        <begin position="1"/>
        <end position="25"/>
    </location>
</feature>
<evidence type="ECO:0000256" key="1">
    <source>
        <dbReference type="ARBA" id="ARBA00004323"/>
    </source>
</evidence>
<feature type="region of interest" description="Disordered" evidence="11">
    <location>
        <begin position="46"/>
        <end position="74"/>
    </location>
</feature>
<keyword evidence="7" id="KW-1133">Transmembrane helix</keyword>
<keyword evidence="3" id="KW-0328">Glycosyltransferase</keyword>
<keyword evidence="12" id="KW-0732">Signal</keyword>
<evidence type="ECO:0000313" key="14">
    <source>
        <dbReference type="Proteomes" id="UP001190700"/>
    </source>
</evidence>
<comment type="similarity">
    <text evidence="2">Belongs to the glycosyltransferase 29 family.</text>
</comment>
<evidence type="ECO:0000256" key="7">
    <source>
        <dbReference type="ARBA" id="ARBA00022989"/>
    </source>
</evidence>
<evidence type="ECO:0000256" key="6">
    <source>
        <dbReference type="ARBA" id="ARBA00022968"/>
    </source>
</evidence>
<evidence type="ECO:0000313" key="13">
    <source>
        <dbReference type="EMBL" id="KAK3272817.1"/>
    </source>
</evidence>
<evidence type="ECO:0008006" key="15">
    <source>
        <dbReference type="Google" id="ProtNLM"/>
    </source>
</evidence>
<dbReference type="Gene3D" id="3.90.1480.20">
    <property type="entry name" value="Glycosyl transferase family 29"/>
    <property type="match status" value="1"/>
</dbReference>
<evidence type="ECO:0000256" key="8">
    <source>
        <dbReference type="ARBA" id="ARBA00023034"/>
    </source>
</evidence>
<dbReference type="PANTHER" id="PTHR11987:SF36">
    <property type="entry name" value="SIA-ALPHA-2,3-GAL-BETA-1,4-GLCNAC-R:ALPHA 2,8-SIALYLTRANSFERASE"/>
    <property type="match status" value="1"/>
</dbReference>
<evidence type="ECO:0000256" key="3">
    <source>
        <dbReference type="ARBA" id="ARBA00022676"/>
    </source>
</evidence>
<keyword evidence="9" id="KW-0472">Membrane</keyword>
<evidence type="ECO:0000256" key="12">
    <source>
        <dbReference type="SAM" id="SignalP"/>
    </source>
</evidence>
<organism evidence="13 14">
    <name type="scientific">Cymbomonas tetramitiformis</name>
    <dbReference type="NCBI Taxonomy" id="36881"/>
    <lineage>
        <taxon>Eukaryota</taxon>
        <taxon>Viridiplantae</taxon>
        <taxon>Chlorophyta</taxon>
        <taxon>Pyramimonadophyceae</taxon>
        <taxon>Pyramimonadales</taxon>
        <taxon>Pyramimonadaceae</taxon>
        <taxon>Cymbomonas</taxon>
    </lineage>
</organism>
<dbReference type="GO" id="GO:0000139">
    <property type="term" value="C:Golgi membrane"/>
    <property type="evidence" value="ECO:0007669"/>
    <property type="project" value="UniProtKB-SubCell"/>
</dbReference>
<dbReference type="InterPro" id="IPR038578">
    <property type="entry name" value="GT29-like_sf"/>
</dbReference>
<keyword evidence="8" id="KW-0333">Golgi apparatus</keyword>
<dbReference type="InterPro" id="IPR050943">
    <property type="entry name" value="Glycosyltr_29_Sialyltrsf"/>
</dbReference>
<evidence type="ECO:0000256" key="11">
    <source>
        <dbReference type="SAM" id="MobiDB-lite"/>
    </source>
</evidence>
<dbReference type="InterPro" id="IPR001675">
    <property type="entry name" value="Glyco_trans_29"/>
</dbReference>
<evidence type="ECO:0000256" key="5">
    <source>
        <dbReference type="ARBA" id="ARBA00022692"/>
    </source>
</evidence>
<dbReference type="CDD" id="cd19952">
    <property type="entry name" value="GT29"/>
    <property type="match status" value="1"/>
</dbReference>
<accession>A0AAE0G7I2</accession>
<sequence length="388" mass="43792">MQPDVHSLRVVVLLLLLTFRLHVRAQELDAEEGLLDLDIVAAEGGHPDEIDENSAGVDAEGELERPPKPKARSARPWMLKLASVPRNCSNTMAASRPTLERLPVKVPPNRVALKDLFVTRDNYNRLGLTGLQYPHSLPPNASAIARRYKWRTCAVVGNSGTLLDSQYGASIDKHDVVIRMNQAPTKGYEPHVGRKTTFRIMNSLWSHRYAHGYAPWDPGFEHLPLEQKTTLIMSRVTVTVYNSMFEFWRKRRPDITLLLLSSRVVSVVRQVLTDYRARLCRAGYGPYLGGNTPSSGYMGVYLALQMCGKVSTYGFGINEVGGEKVSYHYYKGYAARKFGTDVHTFEVETYIIEALQEMGYVKLCKHNYGEEQHARRGYMPEFHKCGVA</sequence>
<comment type="subcellular location">
    <subcellularLocation>
        <location evidence="1">Golgi apparatus membrane</location>
        <topology evidence="1">Single-pass type II membrane protein</topology>
    </subcellularLocation>
</comment>
<keyword evidence="5" id="KW-0812">Transmembrane</keyword>
<protein>
    <recommendedName>
        <fullName evidence="15">Sialyltransferase-like protein</fullName>
    </recommendedName>
</protein>
<keyword evidence="14" id="KW-1185">Reference proteome</keyword>
<keyword evidence="4" id="KW-0808">Transferase</keyword>
<keyword evidence="6" id="KW-0735">Signal-anchor</keyword>
<evidence type="ECO:0000256" key="2">
    <source>
        <dbReference type="ARBA" id="ARBA00006003"/>
    </source>
</evidence>